<evidence type="ECO:0000313" key="3">
    <source>
        <dbReference type="EMBL" id="MDF0592482.1"/>
    </source>
</evidence>
<dbReference type="Pfam" id="PF02697">
    <property type="entry name" value="VAPB_antitox"/>
    <property type="match status" value="1"/>
</dbReference>
<dbReference type="RefSeq" id="WP_316968193.1">
    <property type="nucleotide sequence ID" value="NZ_JARFPL010000006.1"/>
</dbReference>
<gene>
    <name evidence="3" type="ORF">P0O24_02655</name>
</gene>
<evidence type="ECO:0000256" key="2">
    <source>
        <dbReference type="SAM" id="MobiDB-lite"/>
    </source>
</evidence>
<proteinExistence type="predicted"/>
<keyword evidence="4" id="KW-1185">Reference proteome</keyword>
<evidence type="ECO:0000256" key="1">
    <source>
        <dbReference type="ARBA" id="ARBA00022649"/>
    </source>
</evidence>
<dbReference type="InterPro" id="IPR003847">
    <property type="entry name" value="Put_antitoxin"/>
</dbReference>
<feature type="compositionally biased region" description="Basic and acidic residues" evidence="2">
    <location>
        <begin position="1"/>
        <end position="13"/>
    </location>
</feature>
<protein>
    <submittedName>
        <fullName evidence="3">Antitoxin VapB family protein</fullName>
    </submittedName>
</protein>
<dbReference type="EMBL" id="JARFPL010000006">
    <property type="protein sequence ID" value="MDF0592482.1"/>
    <property type="molecule type" value="Genomic_DNA"/>
</dbReference>
<organism evidence="3 4">
    <name type="scientific">Candidatus Methanocrinis alkalitolerans</name>
    <dbReference type="NCBI Taxonomy" id="3033395"/>
    <lineage>
        <taxon>Archaea</taxon>
        <taxon>Methanobacteriati</taxon>
        <taxon>Methanobacteriota</taxon>
        <taxon>Stenosarchaea group</taxon>
        <taxon>Methanomicrobia</taxon>
        <taxon>Methanotrichales</taxon>
        <taxon>Methanotrichaceae</taxon>
        <taxon>Methanocrinis</taxon>
    </lineage>
</organism>
<sequence length="154" mass="16684">MKEAAPGVADRRPGSRGGEGTGPRSAGAGMDRSSLFLPGDAQGAEDRRAAEVLELYLAGLACEGRRGSNTRTYIDRSMATKTISITEEAYERLKDLKDSEKMSFSEVILSYYPRRRKLSEALAEIAGPEAAGLAEGVERASEELRSARMRVVEL</sequence>
<feature type="region of interest" description="Disordered" evidence="2">
    <location>
        <begin position="1"/>
        <end position="41"/>
    </location>
</feature>
<accession>A0ABT5XD58</accession>
<comment type="caution">
    <text evidence="3">The sequence shown here is derived from an EMBL/GenBank/DDBJ whole genome shotgun (WGS) entry which is preliminary data.</text>
</comment>
<evidence type="ECO:0000313" key="4">
    <source>
        <dbReference type="Proteomes" id="UP001215956"/>
    </source>
</evidence>
<reference evidence="3 4" key="1">
    <citation type="submission" date="2023-03" db="EMBL/GenBank/DDBJ databases">
        <title>Whole genome sequencing of Methanotrichaceae archaeon M04Ac.</title>
        <authorList>
            <person name="Khomyakova M.A."/>
            <person name="Merkel A.Y."/>
            <person name="Slobodkin A.I."/>
        </authorList>
    </citation>
    <scope>NUCLEOTIDE SEQUENCE [LARGE SCALE GENOMIC DNA]</scope>
    <source>
        <strain evidence="3 4">M04Ac</strain>
    </source>
</reference>
<dbReference type="Proteomes" id="UP001215956">
    <property type="component" value="Unassembled WGS sequence"/>
</dbReference>
<name>A0ABT5XD58_9EURY</name>
<keyword evidence="1" id="KW-1277">Toxin-antitoxin system</keyword>